<reference evidence="1 2" key="1">
    <citation type="journal article" date="2011" name="J. Bacteriol.">
        <title>Complete genome sequence of Polymorphum gilvum SL003B-26A1T, a crude oil-degrading bacterium from oil-polluted saline soil.</title>
        <authorList>
            <person name="Li S.G."/>
            <person name="Tang Y.Q."/>
            <person name="Nie Y."/>
            <person name="Cai M."/>
            <person name="Wu X.L."/>
        </authorList>
    </citation>
    <scope>NUCLEOTIDE SEQUENCE [LARGE SCALE GENOMIC DNA]</scope>
    <source>
        <strain evidence="2">LMG 25793 / CGMCC 1.9160 / SL003B-26A1</strain>
    </source>
</reference>
<dbReference type="KEGG" id="pgv:SL003B_1012"/>
<accession>F2IXW0</accession>
<dbReference type="AlphaFoldDB" id="F2IXW0"/>
<dbReference type="RefSeq" id="WP_013651759.1">
    <property type="nucleotide sequence ID" value="NC_015259.1"/>
</dbReference>
<dbReference type="Proteomes" id="UP000008130">
    <property type="component" value="Chromosome"/>
</dbReference>
<organism evidence="1 2">
    <name type="scientific">Polymorphum gilvum (strain LMG 25793 / CGMCC 1.9160 / SL003B-26A1)</name>
    <dbReference type="NCBI Taxonomy" id="991905"/>
    <lineage>
        <taxon>Bacteria</taxon>
        <taxon>Pseudomonadati</taxon>
        <taxon>Pseudomonadota</taxon>
        <taxon>Alphaproteobacteria</taxon>
        <taxon>Rhodobacterales</taxon>
        <taxon>Paracoccaceae</taxon>
        <taxon>Polymorphum</taxon>
    </lineage>
</organism>
<proteinExistence type="predicted"/>
<dbReference type="STRING" id="991905.SL003B_1012"/>
<dbReference type="PATRIC" id="fig|991905.3.peg.1028"/>
<sequence length="221" mass="24832">MRHLPSKPSRKALSGPLALTALTLTLTSLVGFGQPAVAASFDDPEWPCIQRKVPHLSIGQMWSGPAIDEAVEARAKDREIIDLAGRLAVRRTALEGAESLIDAFAKAHASDREPALAGLFLATFERIERDRSAIIAGIGRYAKKQTALSEQIDRRRTELHDLRAVTEPDHDRIEELDDQVTWDTRIFEDRRQSLTYVCETPVILEQRIFALARMILQRLEE</sequence>
<dbReference type="EMBL" id="CP002568">
    <property type="protein sequence ID" value="ADZ69441.1"/>
    <property type="molecule type" value="Genomic_DNA"/>
</dbReference>
<keyword evidence="2" id="KW-1185">Reference proteome</keyword>
<evidence type="ECO:0000313" key="1">
    <source>
        <dbReference type="EMBL" id="ADZ69441.1"/>
    </source>
</evidence>
<name>F2IXW0_POLGS</name>
<dbReference type="eggNOG" id="ENOG5031PRJ">
    <property type="taxonomic scope" value="Bacteria"/>
</dbReference>
<gene>
    <name evidence="1" type="ordered locus">SL003B_1012</name>
</gene>
<protein>
    <submittedName>
        <fullName evidence="1">Uncharacterized protein</fullName>
    </submittedName>
</protein>
<dbReference type="HOGENOM" id="CLU_102129_0_0_5"/>
<evidence type="ECO:0000313" key="2">
    <source>
        <dbReference type="Proteomes" id="UP000008130"/>
    </source>
</evidence>